<dbReference type="InterPro" id="IPR012942">
    <property type="entry name" value="SRR1-like"/>
</dbReference>
<feature type="compositionally biased region" description="Low complexity" evidence="2">
    <location>
        <begin position="198"/>
        <end position="212"/>
    </location>
</feature>
<dbReference type="eggNOG" id="KOG3131">
    <property type="taxonomic scope" value="Eukaryota"/>
</dbReference>
<dbReference type="RefSeq" id="XP_003955142.1">
    <property type="nucleotide sequence ID" value="XM_003955093.1"/>
</dbReference>
<evidence type="ECO:0000259" key="3">
    <source>
        <dbReference type="Pfam" id="PF07985"/>
    </source>
</evidence>
<feature type="region of interest" description="Disordered" evidence="2">
    <location>
        <begin position="192"/>
        <end position="213"/>
    </location>
</feature>
<feature type="domain" description="SRR1-like" evidence="3">
    <location>
        <begin position="50"/>
        <end position="268"/>
    </location>
</feature>
<name>H2ANQ7_KAZAF</name>
<dbReference type="PANTHER" id="PTHR28626:SF3">
    <property type="entry name" value="SRR1-LIKE PROTEIN"/>
    <property type="match status" value="1"/>
</dbReference>
<protein>
    <recommendedName>
        <fullName evidence="3">SRR1-like domain-containing protein</fullName>
    </recommendedName>
</protein>
<keyword evidence="5" id="KW-1185">Reference proteome</keyword>
<sequence length="273" mass="31500">MMVRSALKKAKEQNKSWESSFDETLLSLRKVIRESEMFKRIEADLLPHIDELGGIRCLAIGSFSEDQPARYQLALLIEILNFLELEKNTPLIVSIYDPLFSENDLKFIEGMGCNWKVEGSLEDKSEYSKNALFLLPHAPLDLTEEVLKTERPRYFLANHIVTHTDRYTKSQLFEKYPVLCKLVHLLDQNSKPSEKKVTNSSSQTNNNFTTVTSKKKRRKSKYVLQEPNIDYDSIECPYGNCHIVCDFEAGSLLKDKPWVNAFSDLTLHLFDIV</sequence>
<organism evidence="4 5">
    <name type="scientific">Kazachstania africana (strain ATCC 22294 / BCRC 22015 / CBS 2517 / CECT 1963 / NBRC 1671 / NRRL Y-8276)</name>
    <name type="common">Yeast</name>
    <name type="synonym">Kluyveromyces africanus</name>
    <dbReference type="NCBI Taxonomy" id="1071382"/>
    <lineage>
        <taxon>Eukaryota</taxon>
        <taxon>Fungi</taxon>
        <taxon>Dikarya</taxon>
        <taxon>Ascomycota</taxon>
        <taxon>Saccharomycotina</taxon>
        <taxon>Saccharomycetes</taxon>
        <taxon>Saccharomycetales</taxon>
        <taxon>Saccharomycetaceae</taxon>
        <taxon>Kazachstania</taxon>
    </lineage>
</organism>
<evidence type="ECO:0000313" key="5">
    <source>
        <dbReference type="Proteomes" id="UP000005220"/>
    </source>
</evidence>
<dbReference type="EMBL" id="HE650821">
    <property type="protein sequence ID" value="CCF56007.1"/>
    <property type="molecule type" value="Genomic_DNA"/>
</dbReference>
<dbReference type="OrthoDB" id="551431at2759"/>
<dbReference type="HOGENOM" id="CLU_084828_0_0_1"/>
<dbReference type="Pfam" id="PF07985">
    <property type="entry name" value="SRR1"/>
    <property type="match status" value="1"/>
</dbReference>
<accession>H2ANQ7</accession>
<evidence type="ECO:0000256" key="1">
    <source>
        <dbReference type="ARBA" id="ARBA00009856"/>
    </source>
</evidence>
<dbReference type="KEGG" id="kaf:KAFR_0A05720"/>
<evidence type="ECO:0000256" key="2">
    <source>
        <dbReference type="SAM" id="MobiDB-lite"/>
    </source>
</evidence>
<dbReference type="GO" id="GO:0007017">
    <property type="term" value="P:microtubule-based process"/>
    <property type="evidence" value="ECO:0007669"/>
    <property type="project" value="EnsemblFungi"/>
</dbReference>
<comment type="similarity">
    <text evidence="1">Belongs to the SRR1 family.</text>
</comment>
<gene>
    <name evidence="4" type="primary">KAFR0A05720</name>
    <name evidence="4" type="ORF">KAFR_0A05720</name>
</gene>
<proteinExistence type="inferred from homology"/>
<dbReference type="FunCoup" id="H2ANQ7">
    <property type="interactions" value="89"/>
</dbReference>
<dbReference type="Proteomes" id="UP000005220">
    <property type="component" value="Chromosome 1"/>
</dbReference>
<dbReference type="InterPro" id="IPR040044">
    <property type="entry name" value="SRR1L"/>
</dbReference>
<evidence type="ECO:0000313" key="4">
    <source>
        <dbReference type="EMBL" id="CCF56007.1"/>
    </source>
</evidence>
<dbReference type="GeneID" id="13886038"/>
<dbReference type="GO" id="GO:0005737">
    <property type="term" value="C:cytoplasm"/>
    <property type="evidence" value="ECO:0007669"/>
    <property type="project" value="TreeGrafter"/>
</dbReference>
<dbReference type="PANTHER" id="PTHR28626">
    <property type="entry name" value="SRR1-LIKE PROTEIN"/>
    <property type="match status" value="1"/>
</dbReference>
<reference evidence="4 5" key="1">
    <citation type="journal article" date="2011" name="Proc. Natl. Acad. Sci. U.S.A.">
        <title>Evolutionary erosion of yeast sex chromosomes by mating-type switching accidents.</title>
        <authorList>
            <person name="Gordon J.L."/>
            <person name="Armisen D."/>
            <person name="Proux-Wera E."/>
            <person name="Oheigeartaigh S.S."/>
            <person name="Byrne K.P."/>
            <person name="Wolfe K.H."/>
        </authorList>
    </citation>
    <scope>NUCLEOTIDE SEQUENCE [LARGE SCALE GENOMIC DNA]</scope>
    <source>
        <strain evidence="5">ATCC 22294 / BCRC 22015 / CBS 2517 / CECT 1963 / NBRC 1671 / NRRL Y-8276</strain>
    </source>
</reference>
<dbReference type="AlphaFoldDB" id="H2ANQ7"/>
<dbReference type="InParanoid" id="H2ANQ7"/>
<dbReference type="GO" id="GO:0005634">
    <property type="term" value="C:nucleus"/>
    <property type="evidence" value="ECO:0007669"/>
    <property type="project" value="TreeGrafter"/>
</dbReference>